<reference evidence="1" key="1">
    <citation type="submission" date="2023-05" db="EMBL/GenBank/DDBJ databases">
        <authorList>
            <consortium name="ELIXIR-Norway"/>
        </authorList>
    </citation>
    <scope>NUCLEOTIDE SEQUENCE</scope>
</reference>
<sequence length="203" mass="21951">MVKWISEEGGGGGVAGEAAILGLCHRRSPASSSQLPCPRQSCCQSLGSWSSGTVNHTALFCYLVGSDLDAGRICGYGTARCRRNCKKQESKVGKCPNTYPCCLKKWNGNSLNPSKDRKPKGAWLLEMAASQTSEPAFSGPSRWAVPSGTVGKQCIYLCAFVSRKLLRLQPLPAGNPQPGYKRSPPCRPHALSQPWMSQLQPPW</sequence>
<name>A0ACB0F508_RANTA</name>
<accession>A0ACB0F508</accession>
<gene>
    <name evidence="1" type="ORF">MRATA1EN3_LOCUS19172</name>
</gene>
<evidence type="ECO:0000313" key="2">
    <source>
        <dbReference type="Proteomes" id="UP001162501"/>
    </source>
</evidence>
<proteinExistence type="predicted"/>
<dbReference type="EMBL" id="OX596115">
    <property type="protein sequence ID" value="CAI9707959.1"/>
    <property type="molecule type" value="Genomic_DNA"/>
</dbReference>
<evidence type="ECO:0000313" key="1">
    <source>
        <dbReference type="EMBL" id="CAI9707959.1"/>
    </source>
</evidence>
<dbReference type="Proteomes" id="UP001162501">
    <property type="component" value="Chromosome 31"/>
</dbReference>
<protein>
    <submittedName>
        <fullName evidence="1">Uncharacterized protein</fullName>
    </submittedName>
</protein>
<organism evidence="1 2">
    <name type="scientific">Rangifer tarandus platyrhynchus</name>
    <name type="common">Svalbard reindeer</name>
    <dbReference type="NCBI Taxonomy" id="3082113"/>
    <lineage>
        <taxon>Eukaryota</taxon>
        <taxon>Metazoa</taxon>
        <taxon>Chordata</taxon>
        <taxon>Craniata</taxon>
        <taxon>Vertebrata</taxon>
        <taxon>Euteleostomi</taxon>
        <taxon>Mammalia</taxon>
        <taxon>Eutheria</taxon>
        <taxon>Laurasiatheria</taxon>
        <taxon>Artiodactyla</taxon>
        <taxon>Ruminantia</taxon>
        <taxon>Pecora</taxon>
        <taxon>Cervidae</taxon>
        <taxon>Odocoileinae</taxon>
        <taxon>Rangifer</taxon>
    </lineage>
</organism>